<protein>
    <submittedName>
        <fullName evidence="1">GxxExxY protein</fullName>
    </submittedName>
</protein>
<organism evidence="1 2">
    <name type="scientific">Lentisphaera profundi</name>
    <dbReference type="NCBI Taxonomy" id="1658616"/>
    <lineage>
        <taxon>Bacteria</taxon>
        <taxon>Pseudomonadati</taxon>
        <taxon>Lentisphaerota</taxon>
        <taxon>Lentisphaeria</taxon>
        <taxon>Lentisphaerales</taxon>
        <taxon>Lentisphaeraceae</taxon>
        <taxon>Lentisphaera</taxon>
    </lineage>
</organism>
<evidence type="ECO:0000313" key="2">
    <source>
        <dbReference type="Proteomes" id="UP001214250"/>
    </source>
</evidence>
<reference evidence="1 2" key="1">
    <citation type="submission" date="2023-02" db="EMBL/GenBank/DDBJ databases">
        <title>Genome sequence of Lentisphaera profundi SAORIC-696.</title>
        <authorList>
            <person name="Kim e."/>
            <person name="Cho J.-C."/>
            <person name="Choi A."/>
            <person name="Kang I."/>
        </authorList>
    </citation>
    <scope>NUCLEOTIDE SEQUENCE [LARGE SCALE GENOMIC DNA]</scope>
    <source>
        <strain evidence="1 2">SAORIC-696</strain>
    </source>
</reference>
<dbReference type="Pfam" id="PF13366">
    <property type="entry name" value="PDDEXK_3"/>
    <property type="match status" value="1"/>
</dbReference>
<dbReference type="InterPro" id="IPR026350">
    <property type="entry name" value="GxxExxY"/>
</dbReference>
<name>A0ABY7W2J7_9BACT</name>
<keyword evidence="2" id="KW-1185">Reference proteome</keyword>
<proteinExistence type="predicted"/>
<sequence length="78" mass="9194">MNYSEQDDPLTYQVIGAAYKVHGELGHGFLEAVYQDALELEFSKQLMPYQREVKLDIYYSGEKLKSFYRADLYVLIKY</sequence>
<dbReference type="NCBIfam" id="TIGR04256">
    <property type="entry name" value="GxxExxY"/>
    <property type="match status" value="1"/>
</dbReference>
<dbReference type="Proteomes" id="UP001214250">
    <property type="component" value="Chromosome 2"/>
</dbReference>
<evidence type="ECO:0000313" key="1">
    <source>
        <dbReference type="EMBL" id="WDE99189.1"/>
    </source>
</evidence>
<dbReference type="EMBL" id="CP117812">
    <property type="protein sequence ID" value="WDE99189.1"/>
    <property type="molecule type" value="Genomic_DNA"/>
</dbReference>
<accession>A0ABY7W2J7</accession>
<gene>
    <name evidence="1" type="ORF">PQO03_15245</name>
</gene>